<gene>
    <name evidence="5" type="ORF">ACFFFU_01845</name>
</gene>
<name>A0ABV6SUI5_9GAMM</name>
<dbReference type="InterPro" id="IPR001647">
    <property type="entry name" value="HTH_TetR"/>
</dbReference>
<evidence type="ECO:0000256" key="2">
    <source>
        <dbReference type="PROSITE-ProRule" id="PRU00335"/>
    </source>
</evidence>
<dbReference type="InterPro" id="IPR050109">
    <property type="entry name" value="HTH-type_TetR-like_transc_reg"/>
</dbReference>
<feature type="domain" description="HTH tetR-type" evidence="4">
    <location>
        <begin position="21"/>
        <end position="81"/>
    </location>
</feature>
<accession>A0ABV6SUI5</accession>
<dbReference type="Gene3D" id="1.10.357.10">
    <property type="entry name" value="Tetracycline Repressor, domain 2"/>
    <property type="match status" value="1"/>
</dbReference>
<dbReference type="PANTHER" id="PTHR30055:SF146">
    <property type="entry name" value="HTH-TYPE TRANSCRIPTIONAL DUAL REGULATOR CECR"/>
    <property type="match status" value="1"/>
</dbReference>
<feature type="region of interest" description="Disordered" evidence="3">
    <location>
        <begin position="1"/>
        <end position="20"/>
    </location>
</feature>
<dbReference type="RefSeq" id="WP_189495960.1">
    <property type="nucleotide sequence ID" value="NZ_BMZT01000004.1"/>
</dbReference>
<dbReference type="EMBL" id="JBHLTF010000005">
    <property type="protein sequence ID" value="MFC0716505.1"/>
    <property type="molecule type" value="Genomic_DNA"/>
</dbReference>
<keyword evidence="6" id="KW-1185">Reference proteome</keyword>
<proteinExistence type="predicted"/>
<feature type="DNA-binding region" description="H-T-H motif" evidence="2">
    <location>
        <begin position="44"/>
        <end position="63"/>
    </location>
</feature>
<evidence type="ECO:0000313" key="5">
    <source>
        <dbReference type="EMBL" id="MFC0716505.1"/>
    </source>
</evidence>
<dbReference type="PRINTS" id="PR00455">
    <property type="entry name" value="HTHTETR"/>
</dbReference>
<evidence type="ECO:0000313" key="6">
    <source>
        <dbReference type="Proteomes" id="UP001589898"/>
    </source>
</evidence>
<reference evidence="5 6" key="1">
    <citation type="submission" date="2024-09" db="EMBL/GenBank/DDBJ databases">
        <authorList>
            <person name="Sun Q."/>
            <person name="Mori K."/>
        </authorList>
    </citation>
    <scope>NUCLEOTIDE SEQUENCE [LARGE SCALE GENOMIC DNA]</scope>
    <source>
        <strain evidence="5 6">KCTC 52403</strain>
    </source>
</reference>
<organism evidence="5 6">
    <name type="scientific">Luteimonas padinae</name>
    <dbReference type="NCBI Taxonomy" id="1714359"/>
    <lineage>
        <taxon>Bacteria</taxon>
        <taxon>Pseudomonadati</taxon>
        <taxon>Pseudomonadota</taxon>
        <taxon>Gammaproteobacteria</taxon>
        <taxon>Lysobacterales</taxon>
        <taxon>Lysobacteraceae</taxon>
        <taxon>Luteimonas</taxon>
    </lineage>
</organism>
<comment type="caution">
    <text evidence="5">The sequence shown here is derived from an EMBL/GenBank/DDBJ whole genome shotgun (WGS) entry which is preliminary data.</text>
</comment>
<dbReference type="InterPro" id="IPR039536">
    <property type="entry name" value="TetR_C_Proteobacteria"/>
</dbReference>
<dbReference type="PROSITE" id="PS50977">
    <property type="entry name" value="HTH_TETR_2"/>
    <property type="match status" value="1"/>
</dbReference>
<dbReference type="Pfam" id="PF00440">
    <property type="entry name" value="TetR_N"/>
    <property type="match status" value="1"/>
</dbReference>
<evidence type="ECO:0000256" key="3">
    <source>
        <dbReference type="SAM" id="MobiDB-lite"/>
    </source>
</evidence>
<dbReference type="SUPFAM" id="SSF46689">
    <property type="entry name" value="Homeodomain-like"/>
    <property type="match status" value="1"/>
</dbReference>
<sequence>MSTASAPQASQRPAPGRPKDLAKRAAILEAAESLFLEHGFEGVSMDQIAARAGVSKLTVYSHFGDKDALFFDAVEHYCDRQVPTTLFTPSPQQPLRERLAGIARAVYALMASPEAVAGFRLMCASLRADSALADRFWAAGPGHLQAGFAALLARRTAAGELAVDDPVRASAQFFALLRGDLHPRLVMGCDALAGFDMDAHVEATVDVFLRAYAARQGT</sequence>
<dbReference type="InterPro" id="IPR036271">
    <property type="entry name" value="Tet_transcr_reg_TetR-rel_C_sf"/>
</dbReference>
<dbReference type="Gene3D" id="1.10.10.60">
    <property type="entry name" value="Homeodomain-like"/>
    <property type="match status" value="1"/>
</dbReference>
<feature type="compositionally biased region" description="Low complexity" evidence="3">
    <location>
        <begin position="1"/>
        <end position="14"/>
    </location>
</feature>
<keyword evidence="1 2" id="KW-0238">DNA-binding</keyword>
<evidence type="ECO:0000256" key="1">
    <source>
        <dbReference type="ARBA" id="ARBA00023125"/>
    </source>
</evidence>
<dbReference type="PANTHER" id="PTHR30055">
    <property type="entry name" value="HTH-TYPE TRANSCRIPTIONAL REGULATOR RUTR"/>
    <property type="match status" value="1"/>
</dbReference>
<dbReference type="Proteomes" id="UP001589898">
    <property type="component" value="Unassembled WGS sequence"/>
</dbReference>
<dbReference type="InterPro" id="IPR009057">
    <property type="entry name" value="Homeodomain-like_sf"/>
</dbReference>
<protein>
    <submittedName>
        <fullName evidence="5">TetR/AcrR family transcriptional regulator</fullName>
    </submittedName>
</protein>
<evidence type="ECO:0000259" key="4">
    <source>
        <dbReference type="PROSITE" id="PS50977"/>
    </source>
</evidence>
<dbReference type="SUPFAM" id="SSF48498">
    <property type="entry name" value="Tetracyclin repressor-like, C-terminal domain"/>
    <property type="match status" value="1"/>
</dbReference>
<dbReference type="Pfam" id="PF14246">
    <property type="entry name" value="TetR_C_7"/>
    <property type="match status" value="1"/>
</dbReference>